<dbReference type="AlphaFoldDB" id="X1PVE1"/>
<dbReference type="PANTHER" id="PTHR21087">
    <property type="entry name" value="SHIKIMATE KINASE"/>
    <property type="match status" value="1"/>
</dbReference>
<dbReference type="GO" id="GO:0005524">
    <property type="term" value="F:ATP binding"/>
    <property type="evidence" value="ECO:0007669"/>
    <property type="project" value="UniProtKB-KW"/>
</dbReference>
<evidence type="ECO:0000256" key="4">
    <source>
        <dbReference type="ARBA" id="ARBA00022777"/>
    </source>
</evidence>
<organism evidence="7">
    <name type="scientific">marine sediment metagenome</name>
    <dbReference type="NCBI Taxonomy" id="412755"/>
    <lineage>
        <taxon>unclassified sequences</taxon>
        <taxon>metagenomes</taxon>
        <taxon>ecological metagenomes</taxon>
    </lineage>
</organism>
<sequence length="132" mass="14645">MSKDSIALIGFMATGKSIIGKALKEHLGKNYTFVETDLLIVERAGKSIPKIFSEDGEALFREYELEACKQVAQLKKSIISCGGGVVLNQENIEILKQTCQIVLLTATPEVIYRRAMGEGKENRPIINKEEPF</sequence>
<evidence type="ECO:0000256" key="5">
    <source>
        <dbReference type="ARBA" id="ARBA00022840"/>
    </source>
</evidence>
<keyword evidence="6" id="KW-0057">Aromatic amino acid biosynthesis</keyword>
<keyword evidence="4" id="KW-0418">Kinase</keyword>
<dbReference type="GO" id="GO:0009073">
    <property type="term" value="P:aromatic amino acid family biosynthetic process"/>
    <property type="evidence" value="ECO:0007669"/>
    <property type="project" value="UniProtKB-KW"/>
</dbReference>
<dbReference type="InterPro" id="IPR000623">
    <property type="entry name" value="Shikimate_kinase/TSH1"/>
</dbReference>
<evidence type="ECO:0000313" key="7">
    <source>
        <dbReference type="EMBL" id="GAI34874.1"/>
    </source>
</evidence>
<evidence type="ECO:0000256" key="3">
    <source>
        <dbReference type="ARBA" id="ARBA00022741"/>
    </source>
</evidence>
<comment type="caution">
    <text evidence="7">The sequence shown here is derived from an EMBL/GenBank/DDBJ whole genome shotgun (WGS) entry which is preliminary data.</text>
</comment>
<dbReference type="Pfam" id="PF01202">
    <property type="entry name" value="SKI"/>
    <property type="match status" value="1"/>
</dbReference>
<protein>
    <recommendedName>
        <fullName evidence="8">Shikimate kinase</fullName>
    </recommendedName>
</protein>
<gene>
    <name evidence="7" type="ORF">S06H3_49395</name>
</gene>
<reference evidence="7" key="1">
    <citation type="journal article" date="2014" name="Front. Microbiol.">
        <title>High frequency of phylogenetically diverse reductive dehalogenase-homologous genes in deep subseafloor sedimentary metagenomes.</title>
        <authorList>
            <person name="Kawai M."/>
            <person name="Futagami T."/>
            <person name="Toyoda A."/>
            <person name="Takaki Y."/>
            <person name="Nishi S."/>
            <person name="Hori S."/>
            <person name="Arai W."/>
            <person name="Tsubouchi T."/>
            <person name="Morono Y."/>
            <person name="Uchiyama I."/>
            <person name="Ito T."/>
            <person name="Fujiyama A."/>
            <person name="Inagaki F."/>
            <person name="Takami H."/>
        </authorList>
    </citation>
    <scope>NUCLEOTIDE SEQUENCE</scope>
    <source>
        <strain evidence="7">Expedition CK06-06</strain>
    </source>
</reference>
<keyword evidence="1" id="KW-0028">Amino-acid biosynthesis</keyword>
<evidence type="ECO:0008006" key="8">
    <source>
        <dbReference type="Google" id="ProtNLM"/>
    </source>
</evidence>
<dbReference type="PANTHER" id="PTHR21087:SF16">
    <property type="entry name" value="SHIKIMATE KINASE 1, CHLOROPLASTIC"/>
    <property type="match status" value="1"/>
</dbReference>
<dbReference type="InterPro" id="IPR031322">
    <property type="entry name" value="Shikimate/glucono_kinase"/>
</dbReference>
<evidence type="ECO:0000256" key="6">
    <source>
        <dbReference type="ARBA" id="ARBA00023141"/>
    </source>
</evidence>
<evidence type="ECO:0000256" key="1">
    <source>
        <dbReference type="ARBA" id="ARBA00022605"/>
    </source>
</evidence>
<dbReference type="Gene3D" id="3.40.50.300">
    <property type="entry name" value="P-loop containing nucleotide triphosphate hydrolases"/>
    <property type="match status" value="1"/>
</dbReference>
<keyword evidence="3" id="KW-0547">Nucleotide-binding</keyword>
<dbReference type="PRINTS" id="PR01100">
    <property type="entry name" value="SHIKIMTKNASE"/>
</dbReference>
<dbReference type="SUPFAM" id="SSF52540">
    <property type="entry name" value="P-loop containing nucleoside triphosphate hydrolases"/>
    <property type="match status" value="1"/>
</dbReference>
<dbReference type="EMBL" id="BARV01031187">
    <property type="protein sequence ID" value="GAI34874.1"/>
    <property type="molecule type" value="Genomic_DNA"/>
</dbReference>
<dbReference type="CDD" id="cd00464">
    <property type="entry name" value="SK"/>
    <property type="match status" value="1"/>
</dbReference>
<dbReference type="InterPro" id="IPR027417">
    <property type="entry name" value="P-loop_NTPase"/>
</dbReference>
<feature type="non-terminal residue" evidence="7">
    <location>
        <position position="132"/>
    </location>
</feature>
<evidence type="ECO:0000256" key="2">
    <source>
        <dbReference type="ARBA" id="ARBA00022679"/>
    </source>
</evidence>
<dbReference type="GO" id="GO:0008652">
    <property type="term" value="P:amino acid biosynthetic process"/>
    <property type="evidence" value="ECO:0007669"/>
    <property type="project" value="UniProtKB-KW"/>
</dbReference>
<dbReference type="GO" id="GO:0004765">
    <property type="term" value="F:shikimate kinase activity"/>
    <property type="evidence" value="ECO:0007669"/>
    <property type="project" value="TreeGrafter"/>
</dbReference>
<accession>X1PVE1</accession>
<keyword evidence="2" id="KW-0808">Transferase</keyword>
<dbReference type="GO" id="GO:0005829">
    <property type="term" value="C:cytosol"/>
    <property type="evidence" value="ECO:0007669"/>
    <property type="project" value="TreeGrafter"/>
</dbReference>
<name>X1PVE1_9ZZZZ</name>
<keyword evidence="5" id="KW-0067">ATP-binding</keyword>
<proteinExistence type="predicted"/>